<dbReference type="Pfam" id="PF14134">
    <property type="entry name" value="DUF4301"/>
    <property type="match status" value="1"/>
</dbReference>
<evidence type="ECO:0000313" key="3">
    <source>
        <dbReference type="Proteomes" id="UP000437748"/>
    </source>
</evidence>
<proteinExistence type="predicted"/>
<gene>
    <name evidence="2" type="ORF">GCL60_01415</name>
</gene>
<protein>
    <submittedName>
        <fullName evidence="2">DUF4301 family protein</fullName>
    </submittedName>
</protein>
<sequence length="745" mass="86015">MHLESDVKINKKSEQSSPISSELLYEHQLDFERISIHHSRILQALNKQINTTIPIMGACTTSNGGILSWKQITRILSSTYHPMLRKFQKSSMSYWRNNHLVTCIPAAGAASRFFSDIQKFTIIIENKIPEFKELCEVFNRDKKTKNISFEKRKSIQEILINHKISPELSSLFEQIEDQESPNIKNLCNSFYHFLSEILYKGTSSVIKMDYKISTNKDSTSFFNSENYLRTPWNYSNLNNKIKKYSSSNQNLKNEGNSDHWMERINPQSNIHKKDQIESEKNHIYIGNHEESILKAYAVCKILLNQYGSLPKALVPTTNEGDSFLMLKLSEQIKLLPCLGNVLVVPTNMKKEFENQIQTLTSQIQESTMDIFTLRNSPFAPEWLKNNRKNSGQWFILEQGRALSTIRFNMDGTPFKDEDGKYTPVSAGHGELIHLFDKIADEFPSAECLHIRNIDNVIGTSNDRSDELNVPAEAFRIVRDCIEYLRAKIEDLLFSENKCEISLRIHDKISLQVLDYLSQFIDNNLAQEGLKICYDNKNNFNGIPFQAFHKIIGNLFHWQPLSPSLNEIESWEQTLTWMEQPISIFGVVRKEVADIGGGPIFATLPDGTKIKLCIEMPHSSEEDSNEYFGSRGKSTHFNPVLAFFELRTNKRSFEKENSIGKKVIYSKLFDERFWLLTKREYKGIPVCYHETVLHELIGNSATTNLIFIEVPRTLFRPHKSFFDSLGNDRRSYGFDETLATSETRNF</sequence>
<organism evidence="2 3">
    <name type="scientific">Silvanigrella paludirubra</name>
    <dbReference type="NCBI Taxonomy" id="2499159"/>
    <lineage>
        <taxon>Bacteria</taxon>
        <taxon>Pseudomonadati</taxon>
        <taxon>Bdellovibrionota</taxon>
        <taxon>Oligoflexia</taxon>
        <taxon>Silvanigrellales</taxon>
        <taxon>Silvanigrellaceae</taxon>
        <taxon>Silvanigrella</taxon>
    </lineage>
</organism>
<reference evidence="2 3" key="1">
    <citation type="submission" date="2019-10" db="EMBL/GenBank/DDBJ databases">
        <title>New species of Slilvanegrellaceae.</title>
        <authorList>
            <person name="Pitt A."/>
            <person name="Hahn M.W."/>
        </authorList>
    </citation>
    <scope>NUCLEOTIDE SEQUENCE [LARGE SCALE GENOMIC DNA]</scope>
    <source>
        <strain evidence="2 3">SP-Ram-0.45-NSY-1</strain>
    </source>
</reference>
<comment type="caution">
    <text evidence="2">The sequence shown here is derived from an EMBL/GenBank/DDBJ whole genome shotgun (WGS) entry which is preliminary data.</text>
</comment>
<dbReference type="Proteomes" id="UP000437748">
    <property type="component" value="Unassembled WGS sequence"/>
</dbReference>
<accession>A0A6N6VXX6</accession>
<dbReference type="RefSeq" id="WP_153418122.1">
    <property type="nucleotide sequence ID" value="NZ_WFLM01000001.1"/>
</dbReference>
<dbReference type="InterPro" id="IPR025393">
    <property type="entry name" value="DUF4301"/>
</dbReference>
<evidence type="ECO:0000313" key="2">
    <source>
        <dbReference type="EMBL" id="KAB8040607.1"/>
    </source>
</evidence>
<keyword evidence="3" id="KW-1185">Reference proteome</keyword>
<dbReference type="OrthoDB" id="5287563at2"/>
<evidence type="ECO:0000259" key="1">
    <source>
        <dbReference type="Pfam" id="PF14134"/>
    </source>
</evidence>
<feature type="domain" description="DUF4301" evidence="1">
    <location>
        <begin position="569"/>
        <end position="724"/>
    </location>
</feature>
<dbReference type="EMBL" id="WFLM01000001">
    <property type="protein sequence ID" value="KAB8040607.1"/>
    <property type="molecule type" value="Genomic_DNA"/>
</dbReference>
<dbReference type="AlphaFoldDB" id="A0A6N6VXX6"/>
<name>A0A6N6VXX6_9BACT</name>